<dbReference type="EMBL" id="LR797198">
    <property type="protein sequence ID" value="CAB4193612.1"/>
    <property type="molecule type" value="Genomic_DNA"/>
</dbReference>
<reference evidence="1" key="1">
    <citation type="submission" date="2020-05" db="EMBL/GenBank/DDBJ databases">
        <authorList>
            <person name="Chiriac C."/>
            <person name="Salcher M."/>
            <person name="Ghai R."/>
            <person name="Kavagutti S V."/>
        </authorList>
    </citation>
    <scope>NUCLEOTIDE SEQUENCE</scope>
</reference>
<evidence type="ECO:0000313" key="1">
    <source>
        <dbReference type="EMBL" id="CAB4185828.1"/>
    </source>
</evidence>
<protein>
    <submittedName>
        <fullName evidence="1">Uncharacterized protein</fullName>
    </submittedName>
</protein>
<evidence type="ECO:0000313" key="2">
    <source>
        <dbReference type="EMBL" id="CAB4193612.1"/>
    </source>
</evidence>
<name>A0A6J5QXP5_9CAUD</name>
<accession>A0A6J5QXP5</accession>
<proteinExistence type="predicted"/>
<gene>
    <name evidence="1" type="ORF">UFOVP1119_135</name>
    <name evidence="2" type="ORF">UFOVP1238_109</name>
</gene>
<dbReference type="EMBL" id="LR797076">
    <property type="protein sequence ID" value="CAB4185828.1"/>
    <property type="molecule type" value="Genomic_DNA"/>
</dbReference>
<organism evidence="1">
    <name type="scientific">uncultured Caudovirales phage</name>
    <dbReference type="NCBI Taxonomy" id="2100421"/>
    <lineage>
        <taxon>Viruses</taxon>
        <taxon>Duplodnaviria</taxon>
        <taxon>Heunggongvirae</taxon>
        <taxon>Uroviricota</taxon>
        <taxon>Caudoviricetes</taxon>
        <taxon>Peduoviridae</taxon>
        <taxon>Maltschvirus</taxon>
        <taxon>Maltschvirus maltsch</taxon>
    </lineage>
</organism>
<sequence length="56" mass="6507">MDFETWLKYGHENGWISDVFCNTHDGGYSAMTEDEVEEWDEGGDPCMFVVRVNELD</sequence>